<evidence type="ECO:0000313" key="2">
    <source>
        <dbReference type="EMBL" id="MBF0939959.1"/>
    </source>
</evidence>
<name>A0A929N389_9ACTO</name>
<keyword evidence="1" id="KW-1133">Transmembrane helix</keyword>
<dbReference type="AlphaFoldDB" id="A0A929N389"/>
<dbReference type="Proteomes" id="UP000718630">
    <property type="component" value="Unassembled WGS sequence"/>
</dbReference>
<keyword evidence="1" id="KW-0812">Transmembrane</keyword>
<evidence type="ECO:0000313" key="3">
    <source>
        <dbReference type="Proteomes" id="UP000718630"/>
    </source>
</evidence>
<comment type="caution">
    <text evidence="2">The sequence shown here is derived from an EMBL/GenBank/DDBJ whole genome shotgun (WGS) entry which is preliminary data.</text>
</comment>
<keyword evidence="1" id="KW-0472">Membrane</keyword>
<evidence type="ECO:0000256" key="1">
    <source>
        <dbReference type="SAM" id="Phobius"/>
    </source>
</evidence>
<dbReference type="Pfam" id="PF11694">
    <property type="entry name" value="DUF3290"/>
    <property type="match status" value="1"/>
</dbReference>
<organism evidence="2 3">
    <name type="scientific">Schaalia georgiae</name>
    <dbReference type="NCBI Taxonomy" id="52768"/>
    <lineage>
        <taxon>Bacteria</taxon>
        <taxon>Bacillati</taxon>
        <taxon>Actinomycetota</taxon>
        <taxon>Actinomycetes</taxon>
        <taxon>Actinomycetales</taxon>
        <taxon>Actinomycetaceae</taxon>
        <taxon>Schaalia</taxon>
    </lineage>
</organism>
<reference evidence="2" key="1">
    <citation type="submission" date="2020-04" db="EMBL/GenBank/DDBJ databases">
        <title>Deep metagenomics examines the oral microbiome during advanced dental caries in children, revealing novel taxa and co-occurrences with host molecules.</title>
        <authorList>
            <person name="Baker J.L."/>
            <person name="Morton J.T."/>
            <person name="Dinis M."/>
            <person name="Alvarez R."/>
            <person name="Tran N.C."/>
            <person name="Knight R."/>
            <person name="Edlund A."/>
        </authorList>
    </citation>
    <scope>NUCLEOTIDE SEQUENCE</scope>
    <source>
        <strain evidence="2">JCVI_32_bin.64</strain>
    </source>
</reference>
<accession>A0A929N389</accession>
<protein>
    <submittedName>
        <fullName evidence="2">DUF3290 domain-containing protein</fullName>
    </submittedName>
</protein>
<proteinExistence type="predicted"/>
<feature type="transmembrane region" description="Helical" evidence="1">
    <location>
        <begin position="20"/>
        <end position="39"/>
    </location>
</feature>
<dbReference type="EMBL" id="JABZFZ010000142">
    <property type="protein sequence ID" value="MBF0939959.1"/>
    <property type="molecule type" value="Genomic_DNA"/>
</dbReference>
<dbReference type="InterPro" id="IPR021707">
    <property type="entry name" value="DUF3290"/>
</dbReference>
<gene>
    <name evidence="2" type="ORF">HXK03_03670</name>
</gene>
<sequence length="149" mass="16737">MDFYTLDYIISHQSADSARRVAAILVLLLVGLVFSALYLRDKVRTRWRDAGVGAIVLSLVLLGIQTEQYLHVSSQISQSQLLVRFVEGVATDHNVPASEVLVNSTSLQDGIIVRFNEEDYLVHLGDDNNSYTLERTHIIDHNVYVNGEH</sequence>